<evidence type="ECO:0000256" key="1">
    <source>
        <dbReference type="ARBA" id="ARBA00022801"/>
    </source>
</evidence>
<dbReference type="CDD" id="cd03443">
    <property type="entry name" value="PaaI_thioesterase"/>
    <property type="match status" value="1"/>
</dbReference>
<dbReference type="PANTHER" id="PTHR42856:SF1">
    <property type="entry name" value="ACYL-COENZYME A THIOESTERASE PAAI"/>
    <property type="match status" value="1"/>
</dbReference>
<feature type="domain" description="Thioesterase" evidence="2">
    <location>
        <begin position="44"/>
        <end position="116"/>
    </location>
</feature>
<keyword evidence="4" id="KW-1185">Reference proteome</keyword>
<gene>
    <name evidence="3" type="ORF">PJIAN_3272</name>
</gene>
<dbReference type="NCBIfam" id="TIGR00369">
    <property type="entry name" value="unchar_dom_1"/>
    <property type="match status" value="1"/>
</dbReference>
<protein>
    <submittedName>
        <fullName evidence="3">Acyl-CoA thioesterase</fullName>
    </submittedName>
</protein>
<dbReference type="PANTHER" id="PTHR42856">
    <property type="entry name" value="ACYL-COENZYME A THIOESTERASE PAAI"/>
    <property type="match status" value="1"/>
</dbReference>
<dbReference type="AlphaFoldDB" id="A0A170ZS70"/>
<dbReference type="RefSeq" id="WP_068703732.1">
    <property type="nucleotide sequence ID" value="NZ_BDCR01000003.1"/>
</dbReference>
<dbReference type="Gene3D" id="3.10.129.10">
    <property type="entry name" value="Hotdog Thioesterase"/>
    <property type="match status" value="1"/>
</dbReference>
<dbReference type="Proteomes" id="UP000076586">
    <property type="component" value="Unassembled WGS sequence"/>
</dbReference>
<dbReference type="SUPFAM" id="SSF54637">
    <property type="entry name" value="Thioesterase/thiol ester dehydrase-isomerase"/>
    <property type="match status" value="1"/>
</dbReference>
<dbReference type="InterPro" id="IPR003736">
    <property type="entry name" value="PAAI_dom"/>
</dbReference>
<dbReference type="Pfam" id="PF03061">
    <property type="entry name" value="4HBT"/>
    <property type="match status" value="1"/>
</dbReference>
<dbReference type="STRING" id="681398.PJIAN_3272"/>
<name>A0A170ZS70_9BACT</name>
<sequence length="132" mass="14329">MDKYQQYFTADKFAMSNGIELIECSPGHAKATIKIEERHLNGAGVVHGGLLFTLADFCFAAAVNSYGFITLSINASISFFAKSTEGILTAEAKEIARSNKLCTCDINIFDENGALLANFKGTAYITPKTIEF</sequence>
<reference evidence="4" key="1">
    <citation type="submission" date="2016-04" db="EMBL/GenBank/DDBJ databases">
        <title>Draft genome sequence of Paludibacter jiangxiensis strain NM7.</title>
        <authorList>
            <person name="Qiu Y."/>
            <person name="Matsuura N."/>
            <person name="Ohashi A."/>
            <person name="Tourlousse M.D."/>
            <person name="Sekiguchi Y."/>
        </authorList>
    </citation>
    <scope>NUCLEOTIDE SEQUENCE [LARGE SCALE GENOMIC DNA]</scope>
    <source>
        <strain evidence="4">NM7</strain>
    </source>
</reference>
<dbReference type="InterPro" id="IPR052723">
    <property type="entry name" value="Acyl-CoA_thioesterase_PaaI"/>
</dbReference>
<dbReference type="InterPro" id="IPR029069">
    <property type="entry name" value="HotDog_dom_sf"/>
</dbReference>
<evidence type="ECO:0000313" key="3">
    <source>
        <dbReference type="EMBL" id="GAT62960.1"/>
    </source>
</evidence>
<keyword evidence="1" id="KW-0378">Hydrolase</keyword>
<dbReference type="EMBL" id="BDCR01000003">
    <property type="protein sequence ID" value="GAT62960.1"/>
    <property type="molecule type" value="Genomic_DNA"/>
</dbReference>
<proteinExistence type="predicted"/>
<dbReference type="GO" id="GO:0016289">
    <property type="term" value="F:acyl-CoA hydrolase activity"/>
    <property type="evidence" value="ECO:0007669"/>
    <property type="project" value="TreeGrafter"/>
</dbReference>
<organism evidence="3 4">
    <name type="scientific">Paludibacter jiangxiensis</name>
    <dbReference type="NCBI Taxonomy" id="681398"/>
    <lineage>
        <taxon>Bacteria</taxon>
        <taxon>Pseudomonadati</taxon>
        <taxon>Bacteroidota</taxon>
        <taxon>Bacteroidia</taxon>
        <taxon>Bacteroidales</taxon>
        <taxon>Paludibacteraceae</taxon>
        <taxon>Paludibacter</taxon>
    </lineage>
</organism>
<accession>A0A170ZS70</accession>
<comment type="caution">
    <text evidence="3">The sequence shown here is derived from an EMBL/GenBank/DDBJ whole genome shotgun (WGS) entry which is preliminary data.</text>
</comment>
<evidence type="ECO:0000313" key="4">
    <source>
        <dbReference type="Proteomes" id="UP000076586"/>
    </source>
</evidence>
<reference evidence="4" key="2">
    <citation type="journal article" date="2017" name="Genome Announc.">
        <title>Draft genome sequence of Paludibacter jiangxiensis NM7(T), a propionate-producing fermentative bacterium.</title>
        <authorList>
            <person name="Qiu Y.-L."/>
            <person name="Tourlousse D.M."/>
            <person name="Matsuura N."/>
            <person name="Ohashi A."/>
            <person name="Sekiguchi Y."/>
        </authorList>
    </citation>
    <scope>NUCLEOTIDE SEQUENCE [LARGE SCALE GENOMIC DNA]</scope>
    <source>
        <strain evidence="4">NM7</strain>
    </source>
</reference>
<dbReference type="OrthoDB" id="32575at2"/>
<dbReference type="InterPro" id="IPR006683">
    <property type="entry name" value="Thioestr_dom"/>
</dbReference>
<evidence type="ECO:0000259" key="2">
    <source>
        <dbReference type="Pfam" id="PF03061"/>
    </source>
</evidence>